<name>A0A409XSY8_PSICY</name>
<feature type="transmembrane region" description="Helical" evidence="2">
    <location>
        <begin position="102"/>
        <end position="120"/>
    </location>
</feature>
<protein>
    <submittedName>
        <fullName evidence="3">Uncharacterized protein</fullName>
    </submittedName>
</protein>
<reference evidence="3 4" key="1">
    <citation type="journal article" date="2018" name="Evol. Lett.">
        <title>Horizontal gene cluster transfer increased hallucinogenic mushroom diversity.</title>
        <authorList>
            <person name="Reynolds H.T."/>
            <person name="Vijayakumar V."/>
            <person name="Gluck-Thaler E."/>
            <person name="Korotkin H.B."/>
            <person name="Matheny P.B."/>
            <person name="Slot J.C."/>
        </authorList>
    </citation>
    <scope>NUCLEOTIDE SEQUENCE [LARGE SCALE GENOMIC DNA]</scope>
    <source>
        <strain evidence="3 4">2631</strain>
    </source>
</reference>
<gene>
    <name evidence="3" type="ORF">CVT25_013547</name>
</gene>
<feature type="region of interest" description="Disordered" evidence="1">
    <location>
        <begin position="421"/>
        <end position="451"/>
    </location>
</feature>
<dbReference type="InParanoid" id="A0A409XSY8"/>
<dbReference type="AlphaFoldDB" id="A0A409XSY8"/>
<keyword evidence="2" id="KW-0812">Transmembrane</keyword>
<evidence type="ECO:0000313" key="3">
    <source>
        <dbReference type="EMBL" id="PPQ93838.1"/>
    </source>
</evidence>
<dbReference type="OrthoDB" id="2991206at2759"/>
<evidence type="ECO:0000256" key="1">
    <source>
        <dbReference type="SAM" id="MobiDB-lite"/>
    </source>
</evidence>
<dbReference type="EMBL" id="NHYD01000598">
    <property type="protein sequence ID" value="PPQ93838.1"/>
    <property type="molecule type" value="Genomic_DNA"/>
</dbReference>
<keyword evidence="2" id="KW-0472">Membrane</keyword>
<dbReference type="Proteomes" id="UP000283269">
    <property type="component" value="Unassembled WGS sequence"/>
</dbReference>
<evidence type="ECO:0000256" key="2">
    <source>
        <dbReference type="SAM" id="Phobius"/>
    </source>
</evidence>
<keyword evidence="4" id="KW-1185">Reference proteome</keyword>
<comment type="caution">
    <text evidence="3">The sequence shown here is derived from an EMBL/GenBank/DDBJ whole genome shotgun (WGS) entry which is preliminary data.</text>
</comment>
<organism evidence="3 4">
    <name type="scientific">Psilocybe cyanescens</name>
    <dbReference type="NCBI Taxonomy" id="93625"/>
    <lineage>
        <taxon>Eukaryota</taxon>
        <taxon>Fungi</taxon>
        <taxon>Dikarya</taxon>
        <taxon>Basidiomycota</taxon>
        <taxon>Agaricomycotina</taxon>
        <taxon>Agaricomycetes</taxon>
        <taxon>Agaricomycetidae</taxon>
        <taxon>Agaricales</taxon>
        <taxon>Agaricineae</taxon>
        <taxon>Strophariaceae</taxon>
        <taxon>Psilocybe</taxon>
    </lineage>
</organism>
<evidence type="ECO:0000313" key="4">
    <source>
        <dbReference type="Proteomes" id="UP000283269"/>
    </source>
</evidence>
<accession>A0A409XSY8</accession>
<sequence length="467" mass="50840">MPSQTQRSANGGLSFFGMVGGVMALLKLKSKYDEYKQTSADDEEGRVALTSAAPFTDNERDGHGVEGGHGSIALLDTEIPSSTARRTKKKTCCMCCGMDCSLLWKAIGIVLGLYTLYYGFRALKWALTDAPTGLEDMPAFSTSLGCADAPYIYKKTEVTQMIPLGIQDDHQFDIRGAGVGTITIVDGDADSTEIKYEMTIRTDKEDLLEDIHFVMPDIAEDGKVTRSRYIIETSRIPAVDTAHCMRFDIKVNIPPTLKKLGVSAHADAHVAFAPGTRAAGVEELFVRLYQPSGNTNGIIRPSTDVVAQKVTYEVYRGWIVGEASVAKHLEISTQRGDGVANVKITPSYPSDPDSLDVATILTITGAGRSDFTVMGRKEFKRQIKSTHSSSRNADMYLKYGEAEFDGKINLQSTSFTVTGASSLKRPLGSGDGGDDDEGKPKWTHFHGSEDGSDELYISSRGWTRLSF</sequence>
<proteinExistence type="predicted"/>
<keyword evidence="2" id="KW-1133">Transmembrane helix</keyword>